<keyword evidence="5 6" id="KW-0862">Zinc</keyword>
<keyword evidence="3" id="KW-0677">Repeat</keyword>
<feature type="compositionally biased region" description="Acidic residues" evidence="7">
    <location>
        <begin position="240"/>
        <end position="250"/>
    </location>
</feature>
<accession>A0ABN9LU10</accession>
<evidence type="ECO:0000259" key="8">
    <source>
        <dbReference type="PROSITE" id="PS50103"/>
    </source>
</evidence>
<dbReference type="SUPFAM" id="SSF90229">
    <property type="entry name" value="CCCH zinc finger"/>
    <property type="match status" value="2"/>
</dbReference>
<feature type="domain" description="C3H1-type" evidence="8">
    <location>
        <begin position="296"/>
        <end position="323"/>
    </location>
</feature>
<keyword evidence="4 6" id="KW-0863">Zinc-finger</keyword>
<feature type="region of interest" description="Disordered" evidence="7">
    <location>
        <begin position="1"/>
        <end position="107"/>
    </location>
</feature>
<feature type="compositionally biased region" description="Acidic residues" evidence="7">
    <location>
        <begin position="31"/>
        <end position="40"/>
    </location>
</feature>
<proteinExistence type="predicted"/>
<evidence type="ECO:0000256" key="7">
    <source>
        <dbReference type="SAM" id="MobiDB-lite"/>
    </source>
</evidence>
<dbReference type="SMART" id="SM00356">
    <property type="entry name" value="ZnF_C3H1"/>
    <property type="match status" value="2"/>
</dbReference>
<dbReference type="InterPro" id="IPR045124">
    <property type="entry name" value="Su(sable)-like"/>
</dbReference>
<gene>
    <name evidence="9" type="ORF">RIMI_LOCUS12748881</name>
</gene>
<feature type="zinc finger region" description="C3H1-type" evidence="6">
    <location>
        <begin position="296"/>
        <end position="323"/>
    </location>
</feature>
<evidence type="ECO:0000256" key="1">
    <source>
        <dbReference type="ARBA" id="ARBA00022553"/>
    </source>
</evidence>
<dbReference type="PROSITE" id="PS50103">
    <property type="entry name" value="ZF_C3H1"/>
    <property type="match status" value="2"/>
</dbReference>
<dbReference type="PANTHER" id="PTHR13119">
    <property type="entry name" value="ZINC FINGER CCCH DOMAIN-CONTAINING PROTEI"/>
    <property type="match status" value="1"/>
</dbReference>
<organism evidence="9 10">
    <name type="scientific">Ranitomeya imitator</name>
    <name type="common">mimic poison frog</name>
    <dbReference type="NCBI Taxonomy" id="111125"/>
    <lineage>
        <taxon>Eukaryota</taxon>
        <taxon>Metazoa</taxon>
        <taxon>Chordata</taxon>
        <taxon>Craniata</taxon>
        <taxon>Vertebrata</taxon>
        <taxon>Euteleostomi</taxon>
        <taxon>Amphibia</taxon>
        <taxon>Batrachia</taxon>
        <taxon>Anura</taxon>
        <taxon>Neobatrachia</taxon>
        <taxon>Hyloidea</taxon>
        <taxon>Dendrobatidae</taxon>
        <taxon>Dendrobatinae</taxon>
        <taxon>Ranitomeya</taxon>
    </lineage>
</organism>
<feature type="zinc finger region" description="C3H1-type" evidence="6">
    <location>
        <begin position="267"/>
        <end position="294"/>
    </location>
</feature>
<feature type="compositionally biased region" description="Basic residues" evidence="7">
    <location>
        <begin position="210"/>
        <end position="236"/>
    </location>
</feature>
<dbReference type="PANTHER" id="PTHR13119:SF23">
    <property type="entry name" value="ZINC FINGER CCCH DOMAIN-CONTAINING PROTEIN 4"/>
    <property type="match status" value="1"/>
</dbReference>
<feature type="domain" description="C3H1-type" evidence="8">
    <location>
        <begin position="267"/>
        <end position="294"/>
    </location>
</feature>
<evidence type="ECO:0000313" key="9">
    <source>
        <dbReference type="EMBL" id="CAJ0949787.1"/>
    </source>
</evidence>
<evidence type="ECO:0000313" key="10">
    <source>
        <dbReference type="Proteomes" id="UP001176940"/>
    </source>
</evidence>
<feature type="compositionally biased region" description="Acidic residues" evidence="7">
    <location>
        <begin position="340"/>
        <end position="349"/>
    </location>
</feature>
<reference evidence="9" key="1">
    <citation type="submission" date="2023-07" db="EMBL/GenBank/DDBJ databases">
        <authorList>
            <person name="Stuckert A."/>
        </authorList>
    </citation>
    <scope>NUCLEOTIDE SEQUENCE</scope>
</reference>
<keyword evidence="2 6" id="KW-0479">Metal-binding</keyword>
<evidence type="ECO:0000256" key="6">
    <source>
        <dbReference type="PROSITE-ProRule" id="PRU00723"/>
    </source>
</evidence>
<evidence type="ECO:0000256" key="2">
    <source>
        <dbReference type="ARBA" id="ARBA00022723"/>
    </source>
</evidence>
<feature type="compositionally biased region" description="Polar residues" evidence="7">
    <location>
        <begin position="712"/>
        <end position="733"/>
    </location>
</feature>
<name>A0ABN9LU10_9NEOB</name>
<dbReference type="InterPro" id="IPR036855">
    <property type="entry name" value="Znf_CCCH_sf"/>
</dbReference>
<protein>
    <recommendedName>
        <fullName evidence="8">C3H1-type domain-containing protein</fullName>
    </recommendedName>
</protein>
<feature type="compositionally biased region" description="Basic residues" evidence="7">
    <location>
        <begin position="1"/>
        <end position="26"/>
    </location>
</feature>
<feature type="region of interest" description="Disordered" evidence="7">
    <location>
        <begin position="145"/>
        <end position="171"/>
    </location>
</feature>
<dbReference type="InterPro" id="IPR054361">
    <property type="entry name" value="Znf-CCCH_ZC3H4/6/8"/>
</dbReference>
<feature type="region of interest" description="Disordered" evidence="7">
    <location>
        <begin position="678"/>
        <end position="833"/>
    </location>
</feature>
<feature type="compositionally biased region" description="Acidic residues" evidence="7">
    <location>
        <begin position="85"/>
        <end position="101"/>
    </location>
</feature>
<evidence type="ECO:0000256" key="5">
    <source>
        <dbReference type="ARBA" id="ARBA00022833"/>
    </source>
</evidence>
<dbReference type="InterPro" id="IPR000571">
    <property type="entry name" value="Znf_CCCH"/>
</dbReference>
<dbReference type="InterPro" id="IPR041367">
    <property type="entry name" value="Znf-CCCH_4"/>
</dbReference>
<dbReference type="Proteomes" id="UP001176940">
    <property type="component" value="Unassembled WGS sequence"/>
</dbReference>
<keyword evidence="1" id="KW-0597">Phosphoprotein</keyword>
<feature type="region of interest" description="Disordered" evidence="7">
    <location>
        <begin position="203"/>
        <end position="250"/>
    </location>
</feature>
<dbReference type="Pfam" id="PF18044">
    <property type="entry name" value="zf-CCCH_4"/>
    <property type="match status" value="1"/>
</dbReference>
<evidence type="ECO:0000256" key="4">
    <source>
        <dbReference type="ARBA" id="ARBA00022771"/>
    </source>
</evidence>
<feature type="compositionally biased region" description="Low complexity" evidence="7">
    <location>
        <begin position="367"/>
        <end position="382"/>
    </location>
</feature>
<feature type="compositionally biased region" description="Basic residues" evidence="7">
    <location>
        <begin position="145"/>
        <end position="157"/>
    </location>
</feature>
<feature type="compositionally biased region" description="Basic and acidic residues" evidence="7">
    <location>
        <begin position="757"/>
        <end position="769"/>
    </location>
</feature>
<feature type="region of interest" description="Disordered" evidence="7">
    <location>
        <begin position="340"/>
        <end position="440"/>
    </location>
</feature>
<dbReference type="Pfam" id="PF22623">
    <property type="entry name" value="zf-CCCH_9"/>
    <property type="match status" value="1"/>
</dbReference>
<feature type="compositionally biased region" description="Low complexity" evidence="7">
    <location>
        <begin position="54"/>
        <end position="65"/>
    </location>
</feature>
<comment type="caution">
    <text evidence="9">The sequence shown here is derived from an EMBL/GenBank/DDBJ whole genome shotgun (WGS) entry which is preliminary data.</text>
</comment>
<evidence type="ECO:0000256" key="3">
    <source>
        <dbReference type="ARBA" id="ARBA00022737"/>
    </source>
</evidence>
<keyword evidence="10" id="KW-1185">Reference proteome</keyword>
<dbReference type="EMBL" id="CAUEEQ010030662">
    <property type="protein sequence ID" value="CAJ0949787.1"/>
    <property type="molecule type" value="Genomic_DNA"/>
</dbReference>
<dbReference type="Gene3D" id="4.10.1000.10">
    <property type="entry name" value="Zinc finger, CCCH-type"/>
    <property type="match status" value="1"/>
</dbReference>
<sequence length="925" mass="102394">MKRKRRKEKEKRRAKKKRKSKHKRHASSSEEYSDYSDDSDFSPSEKLHRKYREYSPSYPPSYSHNAPPPKKGYHNMDSKSYGMYDEYENDQYGEYEDDEGDDMGKDEYDDFAKELNQYRRAKEGNHRGRGMRGRIKLIRGRGRGMMRGRGFRGRGSRGRVYSGEEHQDDEEMYDEEMEYADEEMMGDEDYDDYSKELNQYRKSKDGRGRGFFRPRGRGLRGRGYKGMIRGRGRGRGKGNDDDDYYEEDGDGGMYRSDYDKSYHRQDKKGKVICKYFVEGRCTWREQCNFSHDVEVPRRRGLCKFYMTGNCVNGDECMFSHDPLTDETQGLLDKILAEDAEAGAEDEKDVEELKKQGINPLPKPPPGVGLLPTPSAPTGSSGSCEPLSPTSFPPNAPLSTSDSSSSGPGPGGVIPDIQMPGSPLSGGSVQGASGPIPEGPCQVIGGLGGPMLSGGPMPAGQMLGDLMPGIPVPEDPMPGGPMHSMHIGPDEIFPPEGPLPPYPGGPMHPYPGGPMPPMPVGPGVPIMSPMPHELDLAMLGSPEDGGPPLDLMPGSPDGSDLMDPQMCQRKIPSLFEIVVRPTAHLAHKLGVRPPGQPDGPTGLSPQRFPGPIHHEMGLEEGPPILPYGPEEVPEMIVDGPPPPDFYGEYYQDPSLEIDPNIMGDTACLFLRIQQKQQEEERAKRSAGSSLQEKDNEEGDTGNWYSSDEEEGGSSVTSILKTLRQQSSNRPTQQVPARDPGASGPVDTRLKKSQGNRPTDPRLSRDPRISRNTDSTPAEAGLSAPRLARQAPQSKQDSPVSKVAADEEETERFLRDKTANIPLDPLPGQTLRDPRSQLQQFSHIKKDISLSKPSFARTVLWSPEDLIPLPIPKQDFMPVPTALQAMPVLDPRRSTVQPLMTPVSGHLPLMHQHLIQASLTSNYYLEF</sequence>